<reference evidence="3 4" key="1">
    <citation type="submission" date="2019-03" db="EMBL/GenBank/DDBJ databases">
        <title>Genomic Encyclopedia of Archaeal and Bacterial Type Strains, Phase II (KMG-II): from individual species to whole genera.</title>
        <authorList>
            <person name="Goeker M."/>
        </authorList>
    </citation>
    <scope>NUCLEOTIDE SEQUENCE [LARGE SCALE GENOMIC DNA]</scope>
    <source>
        <strain evidence="3 4">DSM 28353</strain>
    </source>
</reference>
<proteinExistence type="predicted"/>
<gene>
    <name evidence="3" type="ORF">CLV99_0806</name>
</gene>
<organism evidence="3 4">
    <name type="scientific">Sphingobacterium yanglingense</name>
    <dbReference type="NCBI Taxonomy" id="1437280"/>
    <lineage>
        <taxon>Bacteria</taxon>
        <taxon>Pseudomonadati</taxon>
        <taxon>Bacteroidota</taxon>
        <taxon>Sphingobacteriia</taxon>
        <taxon>Sphingobacteriales</taxon>
        <taxon>Sphingobacteriaceae</taxon>
        <taxon>Sphingobacterium</taxon>
    </lineage>
</organism>
<keyword evidence="1" id="KW-0472">Membrane</keyword>
<dbReference type="RefSeq" id="WP_162850018.1">
    <property type="nucleotide sequence ID" value="NZ_SNYV01000011.1"/>
</dbReference>
<keyword evidence="1" id="KW-0812">Transmembrane</keyword>
<dbReference type="GO" id="GO:0140359">
    <property type="term" value="F:ABC-type transporter activity"/>
    <property type="evidence" value="ECO:0007669"/>
    <property type="project" value="InterPro"/>
</dbReference>
<name>A0A4V3DE26_9SPHI</name>
<dbReference type="GO" id="GO:0005886">
    <property type="term" value="C:plasma membrane"/>
    <property type="evidence" value="ECO:0007669"/>
    <property type="project" value="UniProtKB-SubCell"/>
</dbReference>
<evidence type="ECO:0000256" key="1">
    <source>
        <dbReference type="SAM" id="Phobius"/>
    </source>
</evidence>
<feature type="domain" description="ABC-type uncharacterised transport system" evidence="2">
    <location>
        <begin position="485"/>
        <end position="698"/>
    </location>
</feature>
<feature type="transmembrane region" description="Helical" evidence="1">
    <location>
        <begin position="119"/>
        <end position="141"/>
    </location>
</feature>
<evidence type="ECO:0000313" key="4">
    <source>
        <dbReference type="Proteomes" id="UP000295292"/>
    </source>
</evidence>
<dbReference type="AlphaFoldDB" id="A0A4V3DE26"/>
<protein>
    <submittedName>
        <fullName evidence="3">ABC-2 type transport system permease protein</fullName>
    </submittedName>
</protein>
<feature type="transmembrane region" description="Helical" evidence="1">
    <location>
        <begin position="147"/>
        <end position="169"/>
    </location>
</feature>
<feature type="transmembrane region" description="Helical" evidence="1">
    <location>
        <begin position="176"/>
        <end position="195"/>
    </location>
</feature>
<feature type="transmembrane region" description="Helical" evidence="1">
    <location>
        <begin position="746"/>
        <end position="765"/>
    </location>
</feature>
<evidence type="ECO:0000259" key="2">
    <source>
        <dbReference type="Pfam" id="PF09822"/>
    </source>
</evidence>
<dbReference type="Proteomes" id="UP000295292">
    <property type="component" value="Unassembled WGS sequence"/>
</dbReference>
<dbReference type="Pfam" id="PF12679">
    <property type="entry name" value="ABC2_membrane_2"/>
    <property type="match status" value="1"/>
</dbReference>
<evidence type="ECO:0000313" key="3">
    <source>
        <dbReference type="EMBL" id="TDQ79369.1"/>
    </source>
</evidence>
<dbReference type="Pfam" id="PF09822">
    <property type="entry name" value="ABC_transp_aux"/>
    <property type="match status" value="1"/>
</dbReference>
<feature type="transmembrane region" description="Helical" evidence="1">
    <location>
        <begin position="230"/>
        <end position="249"/>
    </location>
</feature>
<feature type="transmembrane region" description="Helical" evidence="1">
    <location>
        <begin position="12"/>
        <end position="34"/>
    </location>
</feature>
<feature type="transmembrane region" description="Helical" evidence="1">
    <location>
        <begin position="69"/>
        <end position="89"/>
    </location>
</feature>
<dbReference type="InterPro" id="IPR019196">
    <property type="entry name" value="ABC_transp_unknown"/>
</dbReference>
<keyword evidence="1" id="KW-1133">Transmembrane helix</keyword>
<accession>A0A4V3DE26</accession>
<comment type="caution">
    <text evidence="3">The sequence shown here is derived from an EMBL/GenBank/DDBJ whole genome shotgun (WGS) entry which is preliminary data.</text>
</comment>
<sequence length="769" mass="85996">MRVILRIARLELASLFFSPIAWLVFLVFAVQFGISFVTKLELYASYKALGYNTVNLTDYIFTHGQTPGLFLTVQSQLYLFVPLLTMGLISRELHSGSIKLLQSSPISTLEIILGKYLGIMVYGLLLFSLLFVFIICGGAVIPNFEWTWMFTALVGLFLLFGAYAAIGLFLSSLTSYQVVAAISTLVLLTFLHYIGGLWQDVDFVRHIAYFFSVSGKADSMIGGLVRSKDIIYFLVVISLFLGLTILKMEMARSSKNIGQKIAIYTGFVVALVCIGYVASLPRMTFYNDVTSQGTRTLSKTGIAIVKKMEQPLKITTYVNLLDPDYNIGAKKQRNADMSRFEQYQRFLPDMEMEYVYYYDTCENKSLFENKINKGLSLEQVANNVVETYKLNINDFLTPAEIRKKIDLSAEGNRMVRVLESGDKKTYLRLYNDFFKHPGEPNIVAALKRLQIGGAKIAFVGGYDMRAIDNNTERGYRQATNDITQRNSLVNNGFDSFTLALDNDEIPADISTLVIADPRQHLSAVAIGKIKSYLDKGGNMLVFAEPEQKAYLEPVLSYLGVDFEEGAMVQNNVEIAANVVYARAAKESSKMGEIMASAVKDSVFKTVFLSPGVFKTVSKSDFDVFPILQVKEKNAWLKRTKLDSDSLRVSYATENGDRAMVADVAIGLTRTVGDREQRIALVSDADFISNIELGTFRKTTGNSNTQFYSGLYEWFTSSTYPIMIEPILPVDNEITLTTKGASAMRVVFVYVFPILLLLLGGLVLTLRKRK</sequence>
<dbReference type="EMBL" id="SNYV01000011">
    <property type="protein sequence ID" value="TDQ79369.1"/>
    <property type="molecule type" value="Genomic_DNA"/>
</dbReference>
<feature type="transmembrane region" description="Helical" evidence="1">
    <location>
        <begin position="261"/>
        <end position="278"/>
    </location>
</feature>
<keyword evidence="4" id="KW-1185">Reference proteome</keyword>